<comment type="caution">
    <text evidence="2">The sequence shown here is derived from an EMBL/GenBank/DDBJ whole genome shotgun (WGS) entry which is preliminary data.</text>
</comment>
<gene>
    <name evidence="2" type="ORF">QR674_15510</name>
</gene>
<sequence>MILTLYSLGFEHGLYGIYTDLMLSHISVDEAFNSIVRISCIAVVILIVTAVLTVFLIGRHTLNRLLLVMLFIQSYFYGMIIFDHYQLKQEPNDGFTYPVIFEKFGWLTDIFIIFPFATALISMGVILFFIKTLKNQS</sequence>
<evidence type="ECO:0000256" key="1">
    <source>
        <dbReference type="SAM" id="Phobius"/>
    </source>
</evidence>
<keyword evidence="3" id="KW-1185">Reference proteome</keyword>
<organism evidence="2 3">
    <name type="scientific">Acinetobacter chinensis</name>
    <dbReference type="NCBI Taxonomy" id="2004650"/>
    <lineage>
        <taxon>Bacteria</taxon>
        <taxon>Pseudomonadati</taxon>
        <taxon>Pseudomonadota</taxon>
        <taxon>Gammaproteobacteria</taxon>
        <taxon>Moraxellales</taxon>
        <taxon>Moraxellaceae</taxon>
        <taxon>Acinetobacter</taxon>
    </lineage>
</organism>
<dbReference type="RefSeq" id="WP_317085106.1">
    <property type="nucleotide sequence ID" value="NZ_JASVDY010000008.1"/>
</dbReference>
<reference evidence="2 3" key="1">
    <citation type="submission" date="2023-06" db="EMBL/GenBank/DDBJ databases">
        <title>Genomic Analysis of Acinetobacter Strains Recovered from South Australian Aquatic Samples provides Insights into the Circulation of Antibiotic Resistance determinants in the Environment.</title>
        <authorList>
            <person name="Tobin L."/>
            <person name="Jarocki V.M."/>
            <person name="Kenyon J."/>
            <person name="Drigo B."/>
            <person name="Donner E."/>
            <person name="Djordjevic S.P."/>
            <person name="Hamidian M."/>
        </authorList>
    </citation>
    <scope>NUCLEOTIDE SEQUENCE [LARGE SCALE GENOMIC DNA]</scope>
    <source>
        <strain evidence="2 3">SAAc652</strain>
    </source>
</reference>
<proteinExistence type="predicted"/>
<dbReference type="EMBL" id="JASVDY010000008">
    <property type="protein sequence ID" value="MDV2470385.1"/>
    <property type="molecule type" value="Genomic_DNA"/>
</dbReference>
<accession>A0ABU3WJ40</accession>
<keyword evidence="1" id="KW-0812">Transmembrane</keyword>
<keyword evidence="1" id="KW-0472">Membrane</keyword>
<feature type="transmembrane region" description="Helical" evidence="1">
    <location>
        <begin position="105"/>
        <end position="130"/>
    </location>
</feature>
<feature type="transmembrane region" description="Helical" evidence="1">
    <location>
        <begin position="35"/>
        <end position="58"/>
    </location>
</feature>
<name>A0ABU3WJ40_9GAMM</name>
<protein>
    <submittedName>
        <fullName evidence="2">Uncharacterized protein</fullName>
    </submittedName>
</protein>
<dbReference type="Proteomes" id="UP001278188">
    <property type="component" value="Unassembled WGS sequence"/>
</dbReference>
<keyword evidence="1" id="KW-1133">Transmembrane helix</keyword>
<feature type="transmembrane region" description="Helical" evidence="1">
    <location>
        <begin position="65"/>
        <end position="85"/>
    </location>
</feature>
<evidence type="ECO:0000313" key="2">
    <source>
        <dbReference type="EMBL" id="MDV2470385.1"/>
    </source>
</evidence>
<evidence type="ECO:0000313" key="3">
    <source>
        <dbReference type="Proteomes" id="UP001278188"/>
    </source>
</evidence>